<comment type="subunit">
    <text evidence="13">Interacts with the Sec translocase complex via SecD. Specifically interacts with transmembrane segments of nascent integral membrane proteins during membrane integration.</text>
</comment>
<feature type="compositionally biased region" description="Polar residues" evidence="14">
    <location>
        <begin position="38"/>
        <end position="64"/>
    </location>
</feature>
<keyword evidence="10 13" id="KW-0143">Chaperone</keyword>
<evidence type="ECO:0000256" key="6">
    <source>
        <dbReference type="ARBA" id="ARBA00022692"/>
    </source>
</evidence>
<evidence type="ECO:0000256" key="4">
    <source>
        <dbReference type="ARBA" id="ARBA00022448"/>
    </source>
</evidence>
<comment type="subcellular location">
    <subcellularLocation>
        <location evidence="1">Cell inner membrane</location>
        <topology evidence="1">Multi-pass membrane protein</topology>
    </subcellularLocation>
    <subcellularLocation>
        <location evidence="13">Cell membrane</location>
        <topology evidence="13">Multi-pass membrane protein</topology>
    </subcellularLocation>
</comment>
<feature type="transmembrane region" description="Helical" evidence="13">
    <location>
        <begin position="444"/>
        <end position="471"/>
    </location>
</feature>
<dbReference type="NCBIfam" id="TIGR03593">
    <property type="entry name" value="yidC_nterm"/>
    <property type="match status" value="1"/>
</dbReference>
<sequence>MDIRRTLLWIVFTFSLLLLWNNWQIHNGQPSLLGGGPTQTASTQAPDNGSQTGQNTATTNSTGNIPEGVPAGSQAATENVPAQTTQTEQGAQGELISVTTDVYDLTFNTQGAQLVKAQLLDFTGFDGEDSPMMLLDNSPTSIYVAQTGVVGAPQGTQFPTHLTPFRMVSSETSLTGDYLDVVFEAESGNLKVTKTYRLEKGSYNIHVRHDVENLGNQPVEPSVYLQLTRDGNDPPDSSFFYNTFTGPAVYSEQEKYQKIDFSDIQENKAKYIKQADNGWIAMVQHYFASAWVPTQGQTRYNEALRVGNNLYSIRAIEPMGTVAPGETATAQSQLWVGPQDQGAMEKVAPGLNVVVDYGFLTIIAKPLFELMTWIHSFVGNWGWTIVLLTLLIKLVFYPLSAASYRSMAKMKQVTPRLQALREKFGDDRAKLNQAMMEMYRTEKINPLGGCLPMVVQIPVFIALYWVLLGSVEMRGAPWILWIHDLSARDPWFILPAVMMGTMFLQIKLNPTPPDPMQARIMMLMPLVFGGMMFFFPAGLVLYWCVNNIISIAQQRYIMHKLDKQKEQAQR</sequence>
<dbReference type="InterPro" id="IPR019998">
    <property type="entry name" value="Membr_insert_YidC"/>
</dbReference>
<comment type="caution">
    <text evidence="17">The sequence shown here is derived from an EMBL/GenBank/DDBJ whole genome shotgun (WGS) entry which is preliminary data.</text>
</comment>
<dbReference type="PRINTS" id="PR01900">
    <property type="entry name" value="YIDCPROTEIN"/>
</dbReference>
<feature type="domain" description="Membrane insertase YidC N-terminal" evidence="16">
    <location>
        <begin position="96"/>
        <end position="370"/>
    </location>
</feature>
<dbReference type="EMBL" id="NQYH01000001">
    <property type="protein sequence ID" value="RIY42565.1"/>
    <property type="molecule type" value="Genomic_DNA"/>
</dbReference>
<comment type="similarity">
    <text evidence="2 13">Belongs to the OXA1/ALB3/YidC family. Type 1 subfamily.</text>
</comment>
<evidence type="ECO:0000313" key="18">
    <source>
        <dbReference type="Proteomes" id="UP000266206"/>
    </source>
</evidence>
<dbReference type="InterPro" id="IPR028055">
    <property type="entry name" value="YidC/Oxa/ALB_C"/>
</dbReference>
<dbReference type="PANTHER" id="PTHR12428:SF65">
    <property type="entry name" value="CYTOCHROME C OXIDASE ASSEMBLY PROTEIN COX18, MITOCHONDRIAL"/>
    <property type="match status" value="1"/>
</dbReference>
<feature type="transmembrane region" description="Helical" evidence="13">
    <location>
        <begin position="520"/>
        <end position="543"/>
    </location>
</feature>
<evidence type="ECO:0000256" key="8">
    <source>
        <dbReference type="ARBA" id="ARBA00022989"/>
    </source>
</evidence>
<keyword evidence="4 13" id="KW-0813">Transport</keyword>
<dbReference type="NCBIfam" id="TIGR03592">
    <property type="entry name" value="yidC_oxa1_cterm"/>
    <property type="match status" value="1"/>
</dbReference>
<organism evidence="17 18">
    <name type="scientific">Neopusillimonas maritima</name>
    <dbReference type="NCBI Taxonomy" id="2026239"/>
    <lineage>
        <taxon>Bacteria</taxon>
        <taxon>Pseudomonadati</taxon>
        <taxon>Pseudomonadota</taxon>
        <taxon>Betaproteobacteria</taxon>
        <taxon>Burkholderiales</taxon>
        <taxon>Alcaligenaceae</taxon>
        <taxon>Neopusillimonas</taxon>
    </lineage>
</organism>
<feature type="transmembrane region" description="Helical" evidence="13">
    <location>
        <begin position="381"/>
        <end position="402"/>
    </location>
</feature>
<dbReference type="Gene3D" id="2.70.98.90">
    <property type="match status" value="1"/>
</dbReference>
<evidence type="ECO:0000256" key="7">
    <source>
        <dbReference type="ARBA" id="ARBA00022927"/>
    </source>
</evidence>
<keyword evidence="9 13" id="KW-0472">Membrane</keyword>
<name>A0A3A1YYE3_9BURK</name>
<dbReference type="OrthoDB" id="9780552at2"/>
<evidence type="ECO:0000256" key="5">
    <source>
        <dbReference type="ARBA" id="ARBA00022475"/>
    </source>
</evidence>
<dbReference type="CDD" id="cd20070">
    <property type="entry name" value="5TM_YidC_Alb3"/>
    <property type="match status" value="1"/>
</dbReference>
<dbReference type="Pfam" id="PF02096">
    <property type="entry name" value="60KD_IMP"/>
    <property type="match status" value="1"/>
</dbReference>
<dbReference type="RefSeq" id="WP_119515495.1">
    <property type="nucleotide sequence ID" value="NZ_NQYH01000001.1"/>
</dbReference>
<dbReference type="Pfam" id="PF14849">
    <property type="entry name" value="YidC_periplas"/>
    <property type="match status" value="1"/>
</dbReference>
<gene>
    <name evidence="13" type="primary">yidC</name>
    <name evidence="17" type="ORF">CJP73_03850</name>
</gene>
<dbReference type="Proteomes" id="UP000266206">
    <property type="component" value="Unassembled WGS sequence"/>
</dbReference>
<keyword evidence="8 13" id="KW-1133">Transmembrane helix</keyword>
<feature type="compositionally biased region" description="Low complexity" evidence="14">
    <location>
        <begin position="82"/>
        <end position="92"/>
    </location>
</feature>
<evidence type="ECO:0000256" key="12">
    <source>
        <dbReference type="ARBA" id="ARBA00033342"/>
    </source>
</evidence>
<proteinExistence type="inferred from homology"/>
<dbReference type="InterPro" id="IPR028053">
    <property type="entry name" value="Membr_insert_YidC_N"/>
</dbReference>
<evidence type="ECO:0000256" key="9">
    <source>
        <dbReference type="ARBA" id="ARBA00023136"/>
    </source>
</evidence>
<protein>
    <recommendedName>
        <fullName evidence="3 13">Membrane protein insertase YidC</fullName>
    </recommendedName>
    <alternativeName>
        <fullName evidence="12 13">Foldase YidC</fullName>
    </alternativeName>
    <alternativeName>
        <fullName evidence="11 13">Membrane integrase YidC</fullName>
    </alternativeName>
    <alternativeName>
        <fullName evidence="13">Membrane protein YidC</fullName>
    </alternativeName>
</protein>
<evidence type="ECO:0000256" key="13">
    <source>
        <dbReference type="HAMAP-Rule" id="MF_01810"/>
    </source>
</evidence>
<dbReference type="GO" id="GO:0015031">
    <property type="term" value="P:protein transport"/>
    <property type="evidence" value="ECO:0007669"/>
    <property type="project" value="UniProtKB-KW"/>
</dbReference>
<evidence type="ECO:0000259" key="15">
    <source>
        <dbReference type="Pfam" id="PF02096"/>
    </source>
</evidence>
<dbReference type="HAMAP" id="MF_01810">
    <property type="entry name" value="YidC_type1"/>
    <property type="match status" value="1"/>
</dbReference>
<evidence type="ECO:0000256" key="10">
    <source>
        <dbReference type="ARBA" id="ARBA00023186"/>
    </source>
</evidence>
<dbReference type="AlphaFoldDB" id="A0A3A1YYE3"/>
<keyword evidence="7 13" id="KW-0653">Protein transport</keyword>
<dbReference type="PANTHER" id="PTHR12428">
    <property type="entry name" value="OXA1"/>
    <property type="match status" value="1"/>
</dbReference>
<dbReference type="PRINTS" id="PR00701">
    <property type="entry name" value="60KDINNERMP"/>
</dbReference>
<evidence type="ECO:0000259" key="16">
    <source>
        <dbReference type="Pfam" id="PF14849"/>
    </source>
</evidence>
<feature type="transmembrane region" description="Helical" evidence="13">
    <location>
        <begin position="7"/>
        <end position="23"/>
    </location>
</feature>
<evidence type="ECO:0000256" key="3">
    <source>
        <dbReference type="ARBA" id="ARBA00015325"/>
    </source>
</evidence>
<dbReference type="NCBIfam" id="NF002352">
    <property type="entry name" value="PRK01318.1-3"/>
    <property type="match status" value="1"/>
</dbReference>
<evidence type="ECO:0000256" key="14">
    <source>
        <dbReference type="SAM" id="MobiDB-lite"/>
    </source>
</evidence>
<reference evidence="17 18" key="1">
    <citation type="submission" date="2017-08" db="EMBL/GenBank/DDBJ databases">
        <title>Pusillimonas indicus sp. nov., a member of the family Alcaligenaceae isolated from surface seawater.</title>
        <authorList>
            <person name="Li J."/>
        </authorList>
    </citation>
    <scope>NUCLEOTIDE SEQUENCE [LARGE SCALE GENOMIC DNA]</scope>
    <source>
        <strain evidence="17 18">L52-1-41</strain>
    </source>
</reference>
<feature type="region of interest" description="Disordered" evidence="14">
    <location>
        <begin position="34"/>
        <end position="92"/>
    </location>
</feature>
<keyword evidence="6 13" id="KW-0812">Transmembrane</keyword>
<evidence type="ECO:0000256" key="1">
    <source>
        <dbReference type="ARBA" id="ARBA00004429"/>
    </source>
</evidence>
<dbReference type="InterPro" id="IPR001708">
    <property type="entry name" value="YidC/ALB3/OXA1/COX18"/>
</dbReference>
<dbReference type="InterPro" id="IPR038221">
    <property type="entry name" value="YidC_periplasmic_sf"/>
</dbReference>
<dbReference type="GO" id="GO:0032977">
    <property type="term" value="F:membrane insertase activity"/>
    <property type="evidence" value="ECO:0007669"/>
    <property type="project" value="InterPro"/>
</dbReference>
<accession>A0A3A1YYE3</accession>
<dbReference type="InterPro" id="IPR047196">
    <property type="entry name" value="YidC_ALB_C"/>
</dbReference>
<evidence type="ECO:0000256" key="11">
    <source>
        <dbReference type="ARBA" id="ARBA00033245"/>
    </source>
</evidence>
<dbReference type="CDD" id="cd19961">
    <property type="entry name" value="EcYidC-like_peri"/>
    <property type="match status" value="1"/>
</dbReference>
<dbReference type="GO" id="GO:0005886">
    <property type="term" value="C:plasma membrane"/>
    <property type="evidence" value="ECO:0007669"/>
    <property type="project" value="UniProtKB-SubCell"/>
</dbReference>
<evidence type="ECO:0000256" key="2">
    <source>
        <dbReference type="ARBA" id="ARBA00010527"/>
    </source>
</evidence>
<comment type="function">
    <text evidence="13">Required for the insertion and/or proper folding and/or complex formation of integral membrane proteins into the membrane. Involved in integration of membrane proteins that insert both dependently and independently of the Sec translocase complex, as well as at least some lipoproteins. Aids folding of multispanning membrane proteins.</text>
</comment>
<keyword evidence="5 13" id="KW-1003">Cell membrane</keyword>
<feature type="domain" description="Membrane insertase YidC/Oxa/ALB C-terminal" evidence="15">
    <location>
        <begin position="381"/>
        <end position="558"/>
    </location>
</feature>
<evidence type="ECO:0000313" key="17">
    <source>
        <dbReference type="EMBL" id="RIY42565.1"/>
    </source>
</evidence>
<dbReference type="GO" id="GO:0051205">
    <property type="term" value="P:protein insertion into membrane"/>
    <property type="evidence" value="ECO:0007669"/>
    <property type="project" value="TreeGrafter"/>
</dbReference>